<evidence type="ECO:0000313" key="3">
    <source>
        <dbReference type="Proteomes" id="UP001549097"/>
    </source>
</evidence>
<keyword evidence="1" id="KW-0472">Membrane</keyword>
<accession>A0ABV2LGZ4</accession>
<comment type="caution">
    <text evidence="2">The sequence shown here is derived from an EMBL/GenBank/DDBJ whole genome shotgun (WGS) entry which is preliminary data.</text>
</comment>
<reference evidence="2 3" key="1">
    <citation type="submission" date="2024-06" db="EMBL/GenBank/DDBJ databases">
        <title>Genomic Encyclopedia of Type Strains, Phase IV (KMG-IV): sequencing the most valuable type-strain genomes for metagenomic binning, comparative biology and taxonomic classification.</title>
        <authorList>
            <person name="Goeker M."/>
        </authorList>
    </citation>
    <scope>NUCLEOTIDE SEQUENCE [LARGE SCALE GENOMIC DNA]</scope>
    <source>
        <strain evidence="2 3">DSM 100124</strain>
    </source>
</reference>
<dbReference type="EMBL" id="JBEPMP010000001">
    <property type="protein sequence ID" value="MET3726832.1"/>
    <property type="molecule type" value="Genomic_DNA"/>
</dbReference>
<dbReference type="RefSeq" id="WP_198768552.1">
    <property type="nucleotide sequence ID" value="NZ_JAEACF010000001.1"/>
</dbReference>
<evidence type="ECO:0000313" key="2">
    <source>
        <dbReference type="EMBL" id="MET3726832.1"/>
    </source>
</evidence>
<dbReference type="Proteomes" id="UP001549097">
    <property type="component" value="Unassembled WGS sequence"/>
</dbReference>
<sequence length="85" mass="9604">MEFLGFLISIIITIYLAINAPKYNKNPWLWAILGFFFGLITLGIFLIKTGRKGLGWLLVIISSIFYVFVLIGILTLFAALMVSPY</sequence>
<feature type="transmembrane region" description="Helical" evidence="1">
    <location>
        <begin position="29"/>
        <end position="47"/>
    </location>
</feature>
<keyword evidence="3" id="KW-1185">Reference proteome</keyword>
<keyword evidence="1" id="KW-0812">Transmembrane</keyword>
<name>A0ABV2LGZ4_9BACL</name>
<organism evidence="2 3">
    <name type="scientific">Fictibacillus halophilus</name>
    <dbReference type="NCBI Taxonomy" id="1610490"/>
    <lineage>
        <taxon>Bacteria</taxon>
        <taxon>Bacillati</taxon>
        <taxon>Bacillota</taxon>
        <taxon>Bacilli</taxon>
        <taxon>Bacillales</taxon>
        <taxon>Fictibacillaceae</taxon>
        <taxon>Fictibacillus</taxon>
    </lineage>
</organism>
<protein>
    <submittedName>
        <fullName evidence="2">ABC-type Na+ efflux pump permease subunit</fullName>
    </submittedName>
</protein>
<proteinExistence type="predicted"/>
<keyword evidence="1" id="KW-1133">Transmembrane helix</keyword>
<evidence type="ECO:0000256" key="1">
    <source>
        <dbReference type="SAM" id="Phobius"/>
    </source>
</evidence>
<feature type="transmembrane region" description="Helical" evidence="1">
    <location>
        <begin position="54"/>
        <end position="82"/>
    </location>
</feature>
<gene>
    <name evidence="2" type="ORF">ABID52_000413</name>
</gene>